<dbReference type="AlphaFoldDB" id="A0A3F3PJX5"/>
<accession>A0A3F3PJX5</accession>
<reference evidence="1 2" key="1">
    <citation type="submission" date="2018-07" db="EMBL/GenBank/DDBJ databases">
        <title>The genomes of Aspergillus section Nigri reveals drivers in fungal speciation.</title>
        <authorList>
            <consortium name="DOE Joint Genome Institute"/>
            <person name="Vesth T.C."/>
            <person name="Nybo J."/>
            <person name="Theobald S."/>
            <person name="Brandl J."/>
            <person name="Frisvad J.C."/>
            <person name="Nielsen K.F."/>
            <person name="Lyhne E.K."/>
            <person name="Kogle M.E."/>
            <person name="Kuo A."/>
            <person name="Riley R."/>
            <person name="Clum A."/>
            <person name="Nolan M."/>
            <person name="Lipzen A."/>
            <person name="Salamov A."/>
            <person name="Henrissat B."/>
            <person name="Wiebenga A."/>
            <person name="De vries R.P."/>
            <person name="Grigoriev I.V."/>
            <person name="Mortensen U.H."/>
            <person name="Andersen M.R."/>
            <person name="Baker S.E."/>
        </authorList>
    </citation>
    <scope>NUCLEOTIDE SEQUENCE [LARGE SCALE GENOMIC DNA]</scope>
    <source>
        <strain evidence="1 2">CBS 139.54b</strain>
    </source>
</reference>
<dbReference type="RefSeq" id="XP_026620034.1">
    <property type="nucleotide sequence ID" value="XM_026769868.1"/>
</dbReference>
<dbReference type="Proteomes" id="UP000253729">
    <property type="component" value="Unassembled WGS sequence"/>
</dbReference>
<evidence type="ECO:0000313" key="2">
    <source>
        <dbReference type="Proteomes" id="UP000253729"/>
    </source>
</evidence>
<name>A0A3F3PJX5_9EURO</name>
<evidence type="ECO:0000313" key="1">
    <source>
        <dbReference type="EMBL" id="RDH27012.1"/>
    </source>
</evidence>
<keyword evidence="2" id="KW-1185">Reference proteome</keyword>
<proteinExistence type="predicted"/>
<gene>
    <name evidence="1" type="ORF">BDQ94DRAFT_163985</name>
</gene>
<protein>
    <submittedName>
        <fullName evidence="1">Uncharacterized protein</fullName>
    </submittedName>
</protein>
<sequence>MPSQEGVVAAFLVTNKEQRGESWTYEPRFPVSQGSILGQSLFHAGNLPVINNIKISYRRPPFLVPSKRFISKTILFSCFDFLSNKRSNLAQASTSRKMKYISNWHPVHRVPIVDGKFQNPTTGIIEEITDKNFVICGPPFIKATWMNLKPGSGFRITCTDFPPPIEDVFVAIAEHVKAKAYEIENISATKYEMTVVCSSDLTEEMMHEVVMRMKRELWKDVYIPPEEIAAFEAFVEEERKKENPRF</sequence>
<organism evidence="1 2">
    <name type="scientific">Aspergillus welwitschiae</name>
    <dbReference type="NCBI Taxonomy" id="1341132"/>
    <lineage>
        <taxon>Eukaryota</taxon>
        <taxon>Fungi</taxon>
        <taxon>Dikarya</taxon>
        <taxon>Ascomycota</taxon>
        <taxon>Pezizomycotina</taxon>
        <taxon>Eurotiomycetes</taxon>
        <taxon>Eurotiomycetidae</taxon>
        <taxon>Eurotiales</taxon>
        <taxon>Aspergillaceae</taxon>
        <taxon>Aspergillus</taxon>
        <taxon>Aspergillus subgen. Circumdati</taxon>
    </lineage>
</organism>
<dbReference type="EMBL" id="KZ852104">
    <property type="protein sequence ID" value="RDH27012.1"/>
    <property type="molecule type" value="Genomic_DNA"/>
</dbReference>
<dbReference type="GeneID" id="38138224"/>